<dbReference type="Pfam" id="PF13410">
    <property type="entry name" value="GST_C_2"/>
    <property type="match status" value="1"/>
</dbReference>
<dbReference type="GO" id="GO:0016740">
    <property type="term" value="F:transferase activity"/>
    <property type="evidence" value="ECO:0007669"/>
    <property type="project" value="UniProtKB-KW"/>
</dbReference>
<accession>A0A7C9RH95</accession>
<dbReference type="SUPFAM" id="SSF47616">
    <property type="entry name" value="GST C-terminal domain-like"/>
    <property type="match status" value="1"/>
</dbReference>
<dbReference type="AlphaFoldDB" id="A0A7C9RH95"/>
<dbReference type="PANTHER" id="PTHR44051">
    <property type="entry name" value="GLUTATHIONE S-TRANSFERASE-RELATED"/>
    <property type="match status" value="1"/>
</dbReference>
<dbReference type="InterPro" id="IPR040079">
    <property type="entry name" value="Glutathione_S-Trfase"/>
</dbReference>
<organism evidence="3 4">
    <name type="scientific">Candidatus Afipia apatlaquensis</name>
    <dbReference type="NCBI Taxonomy" id="2712852"/>
    <lineage>
        <taxon>Bacteria</taxon>
        <taxon>Pseudomonadati</taxon>
        <taxon>Pseudomonadota</taxon>
        <taxon>Alphaproteobacteria</taxon>
        <taxon>Hyphomicrobiales</taxon>
        <taxon>Nitrobacteraceae</taxon>
        <taxon>Afipia</taxon>
    </lineage>
</organism>
<proteinExistence type="predicted"/>
<dbReference type="PROSITE" id="PS50405">
    <property type="entry name" value="GST_CTER"/>
    <property type="match status" value="1"/>
</dbReference>
<dbReference type="SFLD" id="SFLDG00358">
    <property type="entry name" value="Main_(cytGST)"/>
    <property type="match status" value="1"/>
</dbReference>
<evidence type="ECO:0000313" key="4">
    <source>
        <dbReference type="Proteomes" id="UP000480266"/>
    </source>
</evidence>
<dbReference type="EMBL" id="JAAMRR010000972">
    <property type="protein sequence ID" value="NGX97244.1"/>
    <property type="molecule type" value="Genomic_DNA"/>
</dbReference>
<dbReference type="InterPro" id="IPR036249">
    <property type="entry name" value="Thioredoxin-like_sf"/>
</dbReference>
<feature type="domain" description="GST C-terminal" evidence="2">
    <location>
        <begin position="56"/>
        <end position="181"/>
    </location>
</feature>
<gene>
    <name evidence="3" type="ORF">G4V63_19150</name>
</gene>
<dbReference type="PANTHER" id="PTHR44051:SF8">
    <property type="entry name" value="GLUTATHIONE S-TRANSFERASE GSTA"/>
    <property type="match status" value="1"/>
</dbReference>
<protein>
    <submittedName>
        <fullName evidence="3">Glutathione S-transferase family protein</fullName>
    </submittedName>
</protein>
<dbReference type="InterPro" id="IPR010987">
    <property type="entry name" value="Glutathione-S-Trfase_C-like"/>
</dbReference>
<feature type="domain" description="GST N-terminal" evidence="1">
    <location>
        <begin position="1"/>
        <end position="50"/>
    </location>
</feature>
<dbReference type="SFLD" id="SFLDS00019">
    <property type="entry name" value="Glutathione_Transferase_(cytos"/>
    <property type="match status" value="1"/>
</dbReference>
<sequence length="181" mass="20111">MLPRSGETKTMEYTALNPRQKIPLLQDGDLTIGESAAIVAYLANKHRAGAALVPDCPKLYAKWLEWCFFIVTELDSTSLYVMRRHGTNQGLAHIYGDAPHVVAKAGEYFREQLRHVDAALSDGRNYLMGDQFTTADILLTTCLTWAIDYGVGICDSAVPYLERATSRDAYKSSSEVNFAQI</sequence>
<dbReference type="PROSITE" id="PS50404">
    <property type="entry name" value="GST_NTER"/>
    <property type="match status" value="1"/>
</dbReference>
<evidence type="ECO:0000313" key="3">
    <source>
        <dbReference type="EMBL" id="NGX97244.1"/>
    </source>
</evidence>
<keyword evidence="4" id="KW-1185">Reference proteome</keyword>
<dbReference type="InterPro" id="IPR004045">
    <property type="entry name" value="Glutathione_S-Trfase_N"/>
</dbReference>
<evidence type="ECO:0000259" key="1">
    <source>
        <dbReference type="PROSITE" id="PS50404"/>
    </source>
</evidence>
<evidence type="ECO:0000259" key="2">
    <source>
        <dbReference type="PROSITE" id="PS50405"/>
    </source>
</evidence>
<dbReference type="SUPFAM" id="SSF52833">
    <property type="entry name" value="Thioredoxin-like"/>
    <property type="match status" value="1"/>
</dbReference>
<dbReference type="Pfam" id="PF02798">
    <property type="entry name" value="GST_N"/>
    <property type="match status" value="1"/>
</dbReference>
<reference evidence="3" key="1">
    <citation type="submission" date="2020-02" db="EMBL/GenBank/DDBJ databases">
        <title>Draft genome sequence of Candidatus Afipia apatlaquensis IBT-C3, a potential strain for decolorization of textile dyes.</title>
        <authorList>
            <person name="Sanchez-Reyes A."/>
            <person name="Breton-Deval L."/>
            <person name="Mangelson H."/>
            <person name="Sanchez-Flores A."/>
        </authorList>
    </citation>
    <scope>NUCLEOTIDE SEQUENCE [LARGE SCALE GENOMIC DNA]</scope>
    <source>
        <strain evidence="3">IBT-C3</strain>
    </source>
</reference>
<name>A0A7C9RH95_9BRAD</name>
<dbReference type="Gene3D" id="1.20.1050.10">
    <property type="match status" value="1"/>
</dbReference>
<dbReference type="Gene3D" id="3.40.30.10">
    <property type="entry name" value="Glutaredoxin"/>
    <property type="match status" value="1"/>
</dbReference>
<dbReference type="InterPro" id="IPR036282">
    <property type="entry name" value="Glutathione-S-Trfase_C_sf"/>
</dbReference>
<dbReference type="Proteomes" id="UP000480266">
    <property type="component" value="Unassembled WGS sequence"/>
</dbReference>
<comment type="caution">
    <text evidence="3">The sequence shown here is derived from an EMBL/GenBank/DDBJ whole genome shotgun (WGS) entry which is preliminary data.</text>
</comment>